<dbReference type="Gene3D" id="3.30.420.40">
    <property type="match status" value="1"/>
</dbReference>
<comment type="caution">
    <text evidence="2">The sequence shown here is derived from an EMBL/GenBank/DDBJ whole genome shotgun (WGS) entry which is preliminary data.</text>
</comment>
<dbReference type="InterPro" id="IPR043129">
    <property type="entry name" value="ATPase_NBD"/>
</dbReference>
<keyword evidence="3" id="KW-1185">Reference proteome</keyword>
<dbReference type="OrthoDB" id="542576at2759"/>
<dbReference type="AlphaFoldDB" id="A0A150G9D8"/>
<reference evidence="3" key="1">
    <citation type="journal article" date="2016" name="Nat. Commun.">
        <title>The Gonium pectorale genome demonstrates co-option of cell cycle regulation during the evolution of multicellularity.</title>
        <authorList>
            <person name="Hanschen E.R."/>
            <person name="Marriage T.N."/>
            <person name="Ferris P.J."/>
            <person name="Hamaji T."/>
            <person name="Toyoda A."/>
            <person name="Fujiyama A."/>
            <person name="Neme R."/>
            <person name="Noguchi H."/>
            <person name="Minakuchi Y."/>
            <person name="Suzuki M."/>
            <person name="Kawai-Toyooka H."/>
            <person name="Smith D.R."/>
            <person name="Sparks H."/>
            <person name="Anderson J."/>
            <person name="Bakaric R."/>
            <person name="Luria V."/>
            <person name="Karger A."/>
            <person name="Kirschner M.W."/>
            <person name="Durand P.M."/>
            <person name="Michod R.E."/>
            <person name="Nozaki H."/>
            <person name="Olson B.J."/>
        </authorList>
    </citation>
    <scope>NUCLEOTIDE SEQUENCE [LARGE SCALE GENOMIC DNA]</scope>
    <source>
        <strain evidence="3">NIES-2863</strain>
    </source>
</reference>
<protein>
    <submittedName>
        <fullName evidence="2">Uncharacterized protein</fullName>
    </submittedName>
</protein>
<evidence type="ECO:0000256" key="1">
    <source>
        <dbReference type="SAM" id="MobiDB-lite"/>
    </source>
</evidence>
<organism evidence="2 3">
    <name type="scientific">Gonium pectorale</name>
    <name type="common">Green alga</name>
    <dbReference type="NCBI Taxonomy" id="33097"/>
    <lineage>
        <taxon>Eukaryota</taxon>
        <taxon>Viridiplantae</taxon>
        <taxon>Chlorophyta</taxon>
        <taxon>core chlorophytes</taxon>
        <taxon>Chlorophyceae</taxon>
        <taxon>CS clade</taxon>
        <taxon>Chlamydomonadales</taxon>
        <taxon>Volvocaceae</taxon>
        <taxon>Gonium</taxon>
    </lineage>
</organism>
<accession>A0A150G9D8</accession>
<evidence type="ECO:0000313" key="3">
    <source>
        <dbReference type="Proteomes" id="UP000075714"/>
    </source>
</evidence>
<name>A0A150G9D8_GONPE</name>
<gene>
    <name evidence="2" type="ORF">GPECTOR_43g895</name>
</gene>
<evidence type="ECO:0000313" key="2">
    <source>
        <dbReference type="EMBL" id="KXZ46459.1"/>
    </source>
</evidence>
<feature type="compositionally biased region" description="Basic and acidic residues" evidence="1">
    <location>
        <begin position="424"/>
        <end position="437"/>
    </location>
</feature>
<dbReference type="Proteomes" id="UP000075714">
    <property type="component" value="Unassembled WGS sequence"/>
</dbReference>
<dbReference type="PANTHER" id="PTHR14187:SF5">
    <property type="entry name" value="HEAT SHOCK 70 KDA PROTEIN 12A"/>
    <property type="match status" value="1"/>
</dbReference>
<sequence>MASPGPVAEPSAALASPKPTVVVGIDFGTYATGFAYCELTDGVVANSDPRVMLHFSWPEQPADDPKTRTAVLYRGRQLEAWGWPAWHRWQSLSPTERFDGGYTYLENFKLLLEERERRQQGPAGEGGGGGGVEGLEACDGGGLLLPELPRGLTVVQVVADFLGAVRRYALAHLTSHFLAYPGPHAFHPDRINWCLTLPAMWSEPAKGRMRDAATRAGLGRRVIANSLLLTLEPEAAALAATAASARRPAPSSAQQPAAGVPSTSASTSQPAPAATPCLVKGDVLLVLDCGGGTADVTMHDVAAPPGPAGGVPDGGGRSRVRLRDAAAGEGAWAGGRFVDAALWSALREEAFGADPWDTWREQHPEQWTKMQENWEQAKRSFRGDKPLPYLLKRASAAAAQAPAGPAAPPPDSAAIEDSSWLEVGPHDDDVEGAREEESAAAAAASAADVGRASRPPSGWAQGVPWGSSGDGGSGAVRPSRLFVRSEGMYDILLPLPQDLLDAVPEERREELEARAPQSALAGMTHGSAAAPPAATAAASSSPQPWLLLSSVTPSLVLPGEFLEGRVFGPVVERILELARAVARDGESNGHEPTKILLAGGFACSPYLQRRVRQELAAGLRPEAPLPLLLPEYPAAAVVTGAVLHGRDPATVSARRCRLSYGIAASTPWTPLHEASNLARGYPVKVWNGEDGHYYADDVFARFVTRGQLVEADEVVEYPCAPLNKSQGNIMFDLYGTDDRDPSYVTERGMRQLGCISLRLPEGWERSGEVARHGASGYIVQAELRFGSTEVTLTARNPANNETVQTSAELRFGSTEVTLTARNPANNETVQTSVVWSADAAGCM</sequence>
<proteinExistence type="predicted"/>
<feature type="region of interest" description="Disordered" evidence="1">
    <location>
        <begin position="247"/>
        <end position="273"/>
    </location>
</feature>
<dbReference type="STRING" id="33097.A0A150G9D8"/>
<feature type="region of interest" description="Disordered" evidence="1">
    <location>
        <begin position="422"/>
        <end position="475"/>
    </location>
</feature>
<dbReference type="SUPFAM" id="SSF53067">
    <property type="entry name" value="Actin-like ATPase domain"/>
    <property type="match status" value="3"/>
</dbReference>
<feature type="compositionally biased region" description="Low complexity" evidence="1">
    <location>
        <begin position="439"/>
        <end position="452"/>
    </location>
</feature>
<dbReference type="EMBL" id="LSYV01000044">
    <property type="protein sequence ID" value="KXZ46459.1"/>
    <property type="molecule type" value="Genomic_DNA"/>
</dbReference>
<dbReference type="PANTHER" id="PTHR14187">
    <property type="entry name" value="ALPHA KINASE/ELONGATION FACTOR 2 KINASE"/>
    <property type="match status" value="1"/>
</dbReference>